<dbReference type="SUPFAM" id="SSF52047">
    <property type="entry name" value="RNI-like"/>
    <property type="match status" value="1"/>
</dbReference>
<reference evidence="2" key="1">
    <citation type="submission" date="2023-03" db="EMBL/GenBank/DDBJ databases">
        <title>Massive genome expansion in bonnet fungi (Mycena s.s.) driven by repeated elements and novel gene families across ecological guilds.</title>
        <authorList>
            <consortium name="Lawrence Berkeley National Laboratory"/>
            <person name="Harder C.B."/>
            <person name="Miyauchi S."/>
            <person name="Viragh M."/>
            <person name="Kuo A."/>
            <person name="Thoen E."/>
            <person name="Andreopoulos B."/>
            <person name="Lu D."/>
            <person name="Skrede I."/>
            <person name="Drula E."/>
            <person name="Henrissat B."/>
            <person name="Morin E."/>
            <person name="Kohler A."/>
            <person name="Barry K."/>
            <person name="LaButti K."/>
            <person name="Morin E."/>
            <person name="Salamov A."/>
            <person name="Lipzen A."/>
            <person name="Mereny Z."/>
            <person name="Hegedus B."/>
            <person name="Baldrian P."/>
            <person name="Stursova M."/>
            <person name="Weitz H."/>
            <person name="Taylor A."/>
            <person name="Grigoriev I.V."/>
            <person name="Nagy L.G."/>
            <person name="Martin F."/>
            <person name="Kauserud H."/>
        </authorList>
    </citation>
    <scope>NUCLEOTIDE SEQUENCE</scope>
    <source>
        <strain evidence="2">9284</strain>
    </source>
</reference>
<evidence type="ECO:0000313" key="3">
    <source>
        <dbReference type="Proteomes" id="UP001221142"/>
    </source>
</evidence>
<gene>
    <name evidence="2" type="ORF">FB45DRAFT_858851</name>
</gene>
<proteinExistence type="predicted"/>
<dbReference type="Gene3D" id="3.80.10.10">
    <property type="entry name" value="Ribonuclease Inhibitor"/>
    <property type="match status" value="1"/>
</dbReference>
<evidence type="ECO:0000256" key="1">
    <source>
        <dbReference type="SAM" id="MobiDB-lite"/>
    </source>
</evidence>
<protein>
    <recommendedName>
        <fullName evidence="4">F-box domain-containing protein</fullName>
    </recommendedName>
</protein>
<dbReference type="InterPro" id="IPR032675">
    <property type="entry name" value="LRR_dom_sf"/>
</dbReference>
<accession>A0AAD7CIG0</accession>
<name>A0AAD7CIG0_9AGAR</name>
<evidence type="ECO:0008006" key="4">
    <source>
        <dbReference type="Google" id="ProtNLM"/>
    </source>
</evidence>
<keyword evidence="3" id="KW-1185">Reference proteome</keyword>
<organism evidence="2 3">
    <name type="scientific">Roridomyces roridus</name>
    <dbReference type="NCBI Taxonomy" id="1738132"/>
    <lineage>
        <taxon>Eukaryota</taxon>
        <taxon>Fungi</taxon>
        <taxon>Dikarya</taxon>
        <taxon>Basidiomycota</taxon>
        <taxon>Agaricomycotina</taxon>
        <taxon>Agaricomycetes</taxon>
        <taxon>Agaricomycetidae</taxon>
        <taxon>Agaricales</taxon>
        <taxon>Marasmiineae</taxon>
        <taxon>Mycenaceae</taxon>
        <taxon>Roridomyces</taxon>
    </lineage>
</organism>
<sequence length="366" mass="40198">MCQARAQARASGLARPEDGSGSGLENLEPEPTKAGPKPGLSGQAGPVTSLPRPCGLRSRWLRRAGSRPLQISLKGACDSLVASSILRHSAQLQSLCVSFDETNTEELDDDDECHELLGGIPLEMELPSLQVLEIFGEVGMLNNLSWPSVHWLLRLSPNLTELNIQNIAFRTYMDEEEPETFVLPHLGRLTHFDGFEVFNFSAPRLETLHVSTWALLDDTLISFLRQSSPPLLKLNLYGSSDVGSLDESMSLIPHLMHLESLFLGSAFVVELLEFLAHNLHMVPNLQTFQMEDIYTDYDNGPIGILAPLAGILSARRGILRKVRLTMTGASAVETPPDDIAAILRQFLADGVDIHVGRVRGSNILLH</sequence>
<feature type="region of interest" description="Disordered" evidence="1">
    <location>
        <begin position="1"/>
        <end position="51"/>
    </location>
</feature>
<comment type="caution">
    <text evidence="2">The sequence shown here is derived from an EMBL/GenBank/DDBJ whole genome shotgun (WGS) entry which is preliminary data.</text>
</comment>
<dbReference type="EMBL" id="JARKIF010000001">
    <property type="protein sequence ID" value="KAJ7649908.1"/>
    <property type="molecule type" value="Genomic_DNA"/>
</dbReference>
<dbReference type="Proteomes" id="UP001221142">
    <property type="component" value="Unassembled WGS sequence"/>
</dbReference>
<evidence type="ECO:0000313" key="2">
    <source>
        <dbReference type="EMBL" id="KAJ7649908.1"/>
    </source>
</evidence>
<dbReference type="AlphaFoldDB" id="A0AAD7CIG0"/>